<keyword evidence="2" id="KW-1185">Reference proteome</keyword>
<dbReference type="RefSeq" id="WP_369705457.1">
    <property type="nucleotide sequence ID" value="NZ_JBGEWD010000021.1"/>
</dbReference>
<name>A0ABV4BS11_9CLOT</name>
<dbReference type="EMBL" id="JBGEWD010000021">
    <property type="protein sequence ID" value="MEY8001564.1"/>
    <property type="molecule type" value="Genomic_DNA"/>
</dbReference>
<sequence>MNKDLIDIEPVVRFTEKPYQLRNRIERQCNPYLGEKIIHMAKPIYRKSYETYLFCKVCLDDWENVWDIKEFRLYINANNPKEAREKIIAWLDKRYMDFEILFVNVKKIESEDK</sequence>
<evidence type="ECO:0000313" key="2">
    <source>
        <dbReference type="Proteomes" id="UP001564657"/>
    </source>
</evidence>
<gene>
    <name evidence="1" type="ORF">AB8U03_15450</name>
</gene>
<proteinExistence type="predicted"/>
<reference evidence="1 2" key="1">
    <citation type="submission" date="2024-08" db="EMBL/GenBank/DDBJ databases">
        <title>Clostridium lapicellarii sp. nov., and Clostridium renhuaiense sp. nov., two species isolated from the mud in a fermentation cellar used for producing sauce-flavour Chinese liquors.</title>
        <authorList>
            <person name="Yang F."/>
            <person name="Wang H."/>
            <person name="Chen L.Q."/>
            <person name="Zhou N."/>
            <person name="Lu J.J."/>
            <person name="Pu X.X."/>
            <person name="Wan B."/>
            <person name="Wang L."/>
            <person name="Liu S.J."/>
        </authorList>
    </citation>
    <scope>NUCLEOTIDE SEQUENCE [LARGE SCALE GENOMIC DNA]</scope>
    <source>
        <strain evidence="1 2">MT-5</strain>
    </source>
</reference>
<dbReference type="Proteomes" id="UP001564657">
    <property type="component" value="Unassembled WGS sequence"/>
</dbReference>
<evidence type="ECO:0000313" key="1">
    <source>
        <dbReference type="EMBL" id="MEY8001564.1"/>
    </source>
</evidence>
<protein>
    <recommendedName>
        <fullName evidence="3">Phage protein</fullName>
    </recommendedName>
</protein>
<accession>A0ABV4BS11</accession>
<evidence type="ECO:0008006" key="3">
    <source>
        <dbReference type="Google" id="ProtNLM"/>
    </source>
</evidence>
<comment type="caution">
    <text evidence="1">The sequence shown here is derived from an EMBL/GenBank/DDBJ whole genome shotgun (WGS) entry which is preliminary data.</text>
</comment>
<organism evidence="1 2">
    <name type="scientific">Clostridium moutaii</name>
    <dbReference type="NCBI Taxonomy" id="3240932"/>
    <lineage>
        <taxon>Bacteria</taxon>
        <taxon>Bacillati</taxon>
        <taxon>Bacillota</taxon>
        <taxon>Clostridia</taxon>
        <taxon>Eubacteriales</taxon>
        <taxon>Clostridiaceae</taxon>
        <taxon>Clostridium</taxon>
    </lineage>
</organism>